<dbReference type="Gene3D" id="3.90.1470.20">
    <property type="match status" value="1"/>
</dbReference>
<dbReference type="SUPFAM" id="SSF56784">
    <property type="entry name" value="HAD-like"/>
    <property type="match status" value="1"/>
</dbReference>
<proteinExistence type="predicted"/>
<dbReference type="InterPro" id="IPR036412">
    <property type="entry name" value="HAD-like_sf"/>
</dbReference>
<protein>
    <recommendedName>
        <fullName evidence="3">Phosphoserine phosphatase</fullName>
    </recommendedName>
</protein>
<dbReference type="Gene3D" id="3.40.50.1000">
    <property type="entry name" value="HAD superfamily/HAD-like"/>
    <property type="match status" value="1"/>
</dbReference>
<keyword evidence="2" id="KW-1185">Reference proteome</keyword>
<dbReference type="NCBIfam" id="TIGR01488">
    <property type="entry name" value="HAD-SF-IB"/>
    <property type="match status" value="1"/>
</dbReference>
<dbReference type="Proteomes" id="UP000827284">
    <property type="component" value="Unassembled WGS sequence"/>
</dbReference>
<reference evidence="1" key="1">
    <citation type="submission" date="2021-11" db="EMBL/GenBank/DDBJ databases">
        <authorList>
            <person name="Herlambang A."/>
            <person name="Guo Y."/>
            <person name="Takashima Y."/>
            <person name="Nishizawa T."/>
        </authorList>
    </citation>
    <scope>NUCLEOTIDE SEQUENCE</scope>
    <source>
        <strain evidence="1">E1425</strain>
    </source>
</reference>
<gene>
    <name evidence="1" type="ORF">EMPS_06586</name>
</gene>
<name>A0A9P3LXL5_9FUNG</name>
<dbReference type="OrthoDB" id="2342176at2759"/>
<evidence type="ECO:0000313" key="2">
    <source>
        <dbReference type="Proteomes" id="UP000827284"/>
    </source>
</evidence>
<organism evidence="1 2">
    <name type="scientific">Entomortierella parvispora</name>
    <dbReference type="NCBI Taxonomy" id="205924"/>
    <lineage>
        <taxon>Eukaryota</taxon>
        <taxon>Fungi</taxon>
        <taxon>Fungi incertae sedis</taxon>
        <taxon>Mucoromycota</taxon>
        <taxon>Mortierellomycotina</taxon>
        <taxon>Mortierellomycetes</taxon>
        <taxon>Mortierellales</taxon>
        <taxon>Mortierellaceae</taxon>
        <taxon>Entomortierella</taxon>
    </lineage>
</organism>
<dbReference type="InterPro" id="IPR023214">
    <property type="entry name" value="HAD_sf"/>
</dbReference>
<dbReference type="EMBL" id="BQFW01000008">
    <property type="protein sequence ID" value="GJJ74228.1"/>
    <property type="molecule type" value="Genomic_DNA"/>
</dbReference>
<reference evidence="1" key="2">
    <citation type="journal article" date="2022" name="Microbiol. Resour. Announc.">
        <title>Whole-Genome Sequence of Entomortierella parvispora E1425, a Mucoromycotan Fungus Associated with Burkholderiaceae-Related Endosymbiotic Bacteria.</title>
        <authorList>
            <person name="Herlambang A."/>
            <person name="Guo Y."/>
            <person name="Takashima Y."/>
            <person name="Narisawa K."/>
            <person name="Ohta H."/>
            <person name="Nishizawa T."/>
        </authorList>
    </citation>
    <scope>NUCLEOTIDE SEQUENCE</scope>
    <source>
        <strain evidence="1">E1425</strain>
    </source>
</reference>
<dbReference type="Pfam" id="PF12710">
    <property type="entry name" value="HAD"/>
    <property type="match status" value="1"/>
</dbReference>
<dbReference type="PANTHER" id="PTHR28181:SF2">
    <property type="entry name" value="PHOSPHORIC MONOESTER HYDROLASE"/>
    <property type="match status" value="1"/>
</dbReference>
<evidence type="ECO:0008006" key="3">
    <source>
        <dbReference type="Google" id="ProtNLM"/>
    </source>
</evidence>
<dbReference type="PANTHER" id="PTHR28181">
    <property type="entry name" value="UPF0655 PROTEIN YCR015C"/>
    <property type="match status" value="1"/>
</dbReference>
<evidence type="ECO:0000313" key="1">
    <source>
        <dbReference type="EMBL" id="GJJ74228.1"/>
    </source>
</evidence>
<accession>A0A9P3LXL5</accession>
<comment type="caution">
    <text evidence="1">The sequence shown here is derived from an EMBL/GenBank/DDBJ whole genome shotgun (WGS) entry which is preliminary data.</text>
</comment>
<sequence length="288" mass="31945">MPPHSVHSLNAATANGRTPSLFAYTDFDSTVTLKDSGNTLMAAIMGEEELIRLDCLPETDPKNVSLRKAEDMKWDRVTLSIQDAADLLVNGSVSVSSGPEKLKTLNVDKVVMDPAFAAFHSFCRENCIPLIVVTIGIQPLIEAMLDRYLGQDHGILVRGNGLEFRADGSWKILWRDSSPFGLEKGRALREAREHDLRDSSTDQILWCGDGSSDFPAALESNLVLAREQTSLERLCRANNIAHTAFKTFDTVQETAKAWLQNHPGAQTSEEVKTFYKSWQLKVSNPQEP</sequence>
<dbReference type="AlphaFoldDB" id="A0A9P3LXL5"/>
<dbReference type="InterPro" id="IPR050849">
    <property type="entry name" value="HAD-like_hydrolase_phosphatase"/>
</dbReference>